<dbReference type="InterPro" id="IPR016132">
    <property type="entry name" value="Phyto_chromo_attachment"/>
</dbReference>
<dbReference type="InterPro" id="IPR043150">
    <property type="entry name" value="Phytochrome_PHY_sf"/>
</dbReference>
<keyword evidence="7" id="KW-0808">Transferase</keyword>
<dbReference type="InterPro" id="IPR005467">
    <property type="entry name" value="His_kinase_dom"/>
</dbReference>
<organism evidence="13 14">
    <name type="scientific">Sphingomonas changbaiensis NBRC 104936</name>
    <dbReference type="NCBI Taxonomy" id="1219043"/>
    <lineage>
        <taxon>Bacteria</taxon>
        <taxon>Pseudomonadati</taxon>
        <taxon>Pseudomonadota</taxon>
        <taxon>Alphaproteobacteria</taxon>
        <taxon>Sphingomonadales</taxon>
        <taxon>Sphingomonadaceae</taxon>
        <taxon>Sphingomonas</taxon>
    </lineage>
</organism>
<dbReference type="Gene3D" id="3.30.450.40">
    <property type="match status" value="1"/>
</dbReference>
<dbReference type="PANTHER" id="PTHR42878">
    <property type="entry name" value="TWO-COMPONENT HISTIDINE KINASE"/>
    <property type="match status" value="1"/>
</dbReference>
<dbReference type="InterPro" id="IPR003661">
    <property type="entry name" value="HisK_dim/P_dom"/>
</dbReference>
<dbReference type="RefSeq" id="WP_046346733.1">
    <property type="nucleotide sequence ID" value="NZ_BBWU01000001.1"/>
</dbReference>
<dbReference type="SMART" id="SM00387">
    <property type="entry name" value="HATPase_c"/>
    <property type="match status" value="1"/>
</dbReference>
<keyword evidence="6" id="KW-0716">Sensory transduction</keyword>
<evidence type="ECO:0000256" key="5">
    <source>
        <dbReference type="ARBA" id="ARBA00022553"/>
    </source>
</evidence>
<protein>
    <recommendedName>
        <fullName evidence="3">histidine kinase</fullName>
        <ecNumber evidence="3">2.7.13.3</ecNumber>
    </recommendedName>
</protein>
<dbReference type="InterPro" id="IPR035965">
    <property type="entry name" value="PAS-like_dom_sf"/>
</dbReference>
<dbReference type="GO" id="GO:0000156">
    <property type="term" value="F:phosphorelay response regulator activity"/>
    <property type="evidence" value="ECO:0007669"/>
    <property type="project" value="TreeGrafter"/>
</dbReference>
<dbReference type="Gene3D" id="3.30.565.10">
    <property type="entry name" value="Histidine kinase-like ATPase, C-terminal domain"/>
    <property type="match status" value="1"/>
</dbReference>
<dbReference type="GO" id="GO:0030295">
    <property type="term" value="F:protein kinase activator activity"/>
    <property type="evidence" value="ECO:0007669"/>
    <property type="project" value="TreeGrafter"/>
</dbReference>
<dbReference type="PRINTS" id="PR01033">
    <property type="entry name" value="PHYTOCHROME"/>
</dbReference>
<dbReference type="SUPFAM" id="SSF55874">
    <property type="entry name" value="ATPase domain of HSP90 chaperone/DNA topoisomerase II/histidine kinase"/>
    <property type="match status" value="1"/>
</dbReference>
<keyword evidence="4" id="KW-0600">Photoreceptor protein</keyword>
<dbReference type="GO" id="GO:0007234">
    <property type="term" value="P:osmosensory signaling via phosphorelay pathway"/>
    <property type="evidence" value="ECO:0007669"/>
    <property type="project" value="TreeGrafter"/>
</dbReference>
<dbReference type="GO" id="GO:0009584">
    <property type="term" value="P:detection of visible light"/>
    <property type="evidence" value="ECO:0007669"/>
    <property type="project" value="InterPro"/>
</dbReference>
<dbReference type="EMBL" id="BBWU01000001">
    <property type="protein sequence ID" value="GAO37864.1"/>
    <property type="molecule type" value="Genomic_DNA"/>
</dbReference>
<evidence type="ECO:0000256" key="8">
    <source>
        <dbReference type="ARBA" id="ARBA00022777"/>
    </source>
</evidence>
<keyword evidence="8 13" id="KW-0418">Kinase</keyword>
<evidence type="ECO:0000256" key="3">
    <source>
        <dbReference type="ARBA" id="ARBA00012438"/>
    </source>
</evidence>
<evidence type="ECO:0000259" key="12">
    <source>
        <dbReference type="PROSITE" id="PS50109"/>
    </source>
</evidence>
<sequence length="749" mass="81987">MSSVAATTTGTPDLDIIGCEQEPIRIPGSIQPQGALLVLDPVSQVVMQAAIGDRSALADDRGAIGRPIKDVLTPGAAAVVQDLDAKVPPAGSVSLGALRTGATLHHLVAHRSGGMLILELERASETEPRSFDEVYPHVRDFLDDLQHANSIEDVASLAAREVRRITGLDRTMVYQFDEAWNGTVIAEDRNDRLPSYLDLRFPASDIPAQARELYRLNRLRLIADATYTPVPIEPVLNPKTGAPVDLSHSILRSVSPVHLEYMRNMGTMASMSISLLRDGQLWGLISCHNRDATQVGYHIRTACDFIGQVVSMQIAAKESAALAQKRSALQTVQSRLLAQMAAAGNFVTGLLAGTDDLLALTGAAGAAIVSGDTCTLVGETPSEGEVSGIVDWLAQGDRRDIVVSDSLAGDMPGAERIKDQASGLLAISISQLHDSYLLWFRPEVIRTISWGGDPRKRAELDPQGLRLHPRKSFESWQETVRLKSRPWEAAEVEAATALRTAIVDIVLRNAEERAELTERLVSINKELEAFSYSVSHDLRAPFRHIVGYAQLLKKYEGDRLTERGDRYIDTIVESAISAGTLVDDLLSYSQMGRASLRPIRIDMNMLVDEVKRALLGEEEGRTDWTIAKLPSVMGDATMLRLVWQNLLENALKFSRERDEPTIEIGATDDGNQVTYFVRDNGTGFDMAYVGKLFGVFQRLHRVEEFEGTGIGLANVKRIVERHGGQAWAEGTLNGGATFFFALPKEVEVE</sequence>
<evidence type="ECO:0000256" key="2">
    <source>
        <dbReference type="ARBA" id="ARBA00006402"/>
    </source>
</evidence>
<feature type="domain" description="Phytochrome chromophore attachment site" evidence="11">
    <location>
        <begin position="150"/>
        <end position="308"/>
    </location>
</feature>
<feature type="domain" description="Histidine kinase" evidence="12">
    <location>
        <begin position="533"/>
        <end position="746"/>
    </location>
</feature>
<keyword evidence="5" id="KW-0597">Phosphoprotein</keyword>
<evidence type="ECO:0000256" key="6">
    <source>
        <dbReference type="ARBA" id="ARBA00022606"/>
    </source>
</evidence>
<evidence type="ECO:0000256" key="1">
    <source>
        <dbReference type="ARBA" id="ARBA00000085"/>
    </source>
</evidence>
<comment type="catalytic activity">
    <reaction evidence="1">
        <text>ATP + protein L-histidine = ADP + protein N-phospho-L-histidine.</text>
        <dbReference type="EC" id="2.7.13.3"/>
    </reaction>
</comment>
<evidence type="ECO:0000259" key="11">
    <source>
        <dbReference type="PROSITE" id="PS50046"/>
    </source>
</evidence>
<reference evidence="13 14" key="1">
    <citation type="submission" date="2015-04" db="EMBL/GenBank/DDBJ databases">
        <title>Whole genome shotgun sequence of Sphingomonas changbaiensis NBRC 104936.</title>
        <authorList>
            <person name="Katano-Makiyama Y."/>
            <person name="Hosoyama A."/>
            <person name="Hashimoto M."/>
            <person name="Noguchi M."/>
            <person name="Tsuchikane K."/>
            <person name="Ohji S."/>
            <person name="Yamazoe A."/>
            <person name="Ichikawa N."/>
            <person name="Kimura A."/>
            <person name="Fujita N."/>
        </authorList>
    </citation>
    <scope>NUCLEOTIDE SEQUENCE [LARGE SCALE GENOMIC DNA]</scope>
    <source>
        <strain evidence="13 14">NBRC 104936</strain>
    </source>
</reference>
<accession>A0A0E9MK12</accession>
<dbReference type="InterPro" id="IPR003018">
    <property type="entry name" value="GAF"/>
</dbReference>
<dbReference type="Pfam" id="PF08446">
    <property type="entry name" value="PAS_2"/>
    <property type="match status" value="1"/>
</dbReference>
<name>A0A0E9MK12_9SPHN</name>
<keyword evidence="14" id="KW-1185">Reference proteome</keyword>
<dbReference type="InterPro" id="IPR029016">
    <property type="entry name" value="GAF-like_dom_sf"/>
</dbReference>
<dbReference type="InterPro" id="IPR050351">
    <property type="entry name" value="BphY/WalK/GraS-like"/>
</dbReference>
<dbReference type="Gene3D" id="3.30.450.20">
    <property type="entry name" value="PAS domain"/>
    <property type="match status" value="1"/>
</dbReference>
<dbReference type="EC" id="2.7.13.3" evidence="3"/>
<dbReference type="SUPFAM" id="SSF47384">
    <property type="entry name" value="Homodimeric domain of signal transducing histidine kinase"/>
    <property type="match status" value="1"/>
</dbReference>
<evidence type="ECO:0000313" key="14">
    <source>
        <dbReference type="Proteomes" id="UP000033202"/>
    </source>
</evidence>
<dbReference type="SUPFAM" id="SSF55785">
    <property type="entry name" value="PYP-like sensor domain (PAS domain)"/>
    <property type="match status" value="1"/>
</dbReference>
<dbReference type="PANTHER" id="PTHR42878:SF15">
    <property type="entry name" value="BACTERIOPHYTOCHROME"/>
    <property type="match status" value="1"/>
</dbReference>
<dbReference type="CDD" id="cd00082">
    <property type="entry name" value="HisKA"/>
    <property type="match status" value="1"/>
</dbReference>
<dbReference type="FunFam" id="3.30.565.10:FF:000006">
    <property type="entry name" value="Sensor histidine kinase WalK"/>
    <property type="match status" value="1"/>
</dbReference>
<dbReference type="InterPro" id="IPR003594">
    <property type="entry name" value="HATPase_dom"/>
</dbReference>
<keyword evidence="9" id="KW-0157">Chromophore</keyword>
<dbReference type="Pfam" id="PF01590">
    <property type="entry name" value="GAF"/>
    <property type="match status" value="1"/>
</dbReference>
<keyword evidence="10" id="KW-0675">Receptor</keyword>
<dbReference type="STRING" id="1219043.SCH01S_01_00270"/>
<dbReference type="InterPro" id="IPR036097">
    <property type="entry name" value="HisK_dim/P_sf"/>
</dbReference>
<dbReference type="SMART" id="SM00065">
    <property type="entry name" value="GAF"/>
    <property type="match status" value="1"/>
</dbReference>
<dbReference type="PROSITE" id="PS50109">
    <property type="entry name" value="HIS_KIN"/>
    <property type="match status" value="1"/>
</dbReference>
<proteinExistence type="inferred from homology"/>
<dbReference type="Gene3D" id="1.10.287.130">
    <property type="match status" value="1"/>
</dbReference>
<evidence type="ECO:0000313" key="13">
    <source>
        <dbReference type="EMBL" id="GAO37864.1"/>
    </source>
</evidence>
<dbReference type="PROSITE" id="PS50046">
    <property type="entry name" value="PHYTOCHROME_2"/>
    <property type="match status" value="1"/>
</dbReference>
<comment type="caution">
    <text evidence="13">The sequence shown here is derived from an EMBL/GenBank/DDBJ whole genome shotgun (WGS) entry which is preliminary data.</text>
</comment>
<evidence type="ECO:0000256" key="10">
    <source>
        <dbReference type="ARBA" id="ARBA00023170"/>
    </source>
</evidence>
<dbReference type="Gene3D" id="3.30.450.270">
    <property type="match status" value="1"/>
</dbReference>
<dbReference type="Pfam" id="PF00360">
    <property type="entry name" value="PHY"/>
    <property type="match status" value="1"/>
</dbReference>
<dbReference type="GO" id="GO:0009881">
    <property type="term" value="F:photoreceptor activity"/>
    <property type="evidence" value="ECO:0007669"/>
    <property type="project" value="UniProtKB-KW"/>
</dbReference>
<dbReference type="SMART" id="SM00388">
    <property type="entry name" value="HisKA"/>
    <property type="match status" value="1"/>
</dbReference>
<evidence type="ECO:0000256" key="7">
    <source>
        <dbReference type="ARBA" id="ARBA00022679"/>
    </source>
</evidence>
<dbReference type="InterPro" id="IPR013515">
    <property type="entry name" value="Phytochrome_cen-reg"/>
</dbReference>
<dbReference type="Pfam" id="PF02518">
    <property type="entry name" value="HATPase_c"/>
    <property type="match status" value="1"/>
</dbReference>
<dbReference type="GO" id="GO:0006355">
    <property type="term" value="P:regulation of DNA-templated transcription"/>
    <property type="evidence" value="ECO:0007669"/>
    <property type="project" value="InterPro"/>
</dbReference>
<evidence type="ECO:0000256" key="4">
    <source>
        <dbReference type="ARBA" id="ARBA00022543"/>
    </source>
</evidence>
<dbReference type="InterPro" id="IPR013654">
    <property type="entry name" value="PAS_2"/>
</dbReference>
<dbReference type="SUPFAM" id="SSF55781">
    <property type="entry name" value="GAF domain-like"/>
    <property type="match status" value="2"/>
</dbReference>
<dbReference type="GO" id="GO:0000155">
    <property type="term" value="F:phosphorelay sensor kinase activity"/>
    <property type="evidence" value="ECO:0007669"/>
    <property type="project" value="InterPro"/>
</dbReference>
<dbReference type="Proteomes" id="UP000033202">
    <property type="component" value="Unassembled WGS sequence"/>
</dbReference>
<dbReference type="OrthoDB" id="9760752at2"/>
<dbReference type="InterPro" id="IPR001294">
    <property type="entry name" value="Phytochrome"/>
</dbReference>
<comment type="similarity">
    <text evidence="2">In the N-terminal section; belongs to the phytochrome family.</text>
</comment>
<dbReference type="InterPro" id="IPR036890">
    <property type="entry name" value="HATPase_C_sf"/>
</dbReference>
<dbReference type="AlphaFoldDB" id="A0A0E9MK12"/>
<gene>
    <name evidence="13" type="ORF">SCH01S_01_00270</name>
</gene>
<dbReference type="Pfam" id="PF00512">
    <property type="entry name" value="HisKA"/>
    <property type="match status" value="1"/>
</dbReference>
<evidence type="ECO:0000256" key="9">
    <source>
        <dbReference type="ARBA" id="ARBA00022991"/>
    </source>
</evidence>